<dbReference type="AlphaFoldDB" id="A0A8J3YIP8"/>
<reference evidence="1" key="1">
    <citation type="submission" date="2021-01" db="EMBL/GenBank/DDBJ databases">
        <title>Whole genome shotgun sequence of Virgisporangium aliadipatigenens NBRC 105644.</title>
        <authorList>
            <person name="Komaki H."/>
            <person name="Tamura T."/>
        </authorList>
    </citation>
    <scope>NUCLEOTIDE SEQUENCE</scope>
    <source>
        <strain evidence="1">NBRC 105644</strain>
    </source>
</reference>
<dbReference type="SUPFAM" id="SSF54909">
    <property type="entry name" value="Dimeric alpha+beta barrel"/>
    <property type="match status" value="1"/>
</dbReference>
<dbReference type="Proteomes" id="UP000619260">
    <property type="component" value="Unassembled WGS sequence"/>
</dbReference>
<evidence type="ECO:0000313" key="2">
    <source>
        <dbReference type="Proteomes" id="UP000619260"/>
    </source>
</evidence>
<dbReference type="InterPro" id="IPR011008">
    <property type="entry name" value="Dimeric_a/b-barrel"/>
</dbReference>
<gene>
    <name evidence="1" type="ORF">Val02_15340</name>
</gene>
<dbReference type="Gene3D" id="3.30.70.100">
    <property type="match status" value="1"/>
</dbReference>
<evidence type="ECO:0008006" key="3">
    <source>
        <dbReference type="Google" id="ProtNLM"/>
    </source>
</evidence>
<dbReference type="EMBL" id="BOPF01000004">
    <property type="protein sequence ID" value="GIJ44648.1"/>
    <property type="molecule type" value="Genomic_DNA"/>
</dbReference>
<comment type="caution">
    <text evidence="1">The sequence shown here is derived from an EMBL/GenBank/DDBJ whole genome shotgun (WGS) entry which is preliminary data.</text>
</comment>
<evidence type="ECO:0000313" key="1">
    <source>
        <dbReference type="EMBL" id="GIJ44648.1"/>
    </source>
</evidence>
<name>A0A8J3YIP8_9ACTN</name>
<sequence length="93" mass="10474">MFAHMVVHHPKPEHRDDMLASMKRVDAAAQGSPGLIRIGPWTDGRTDRLVGLALWESREAWEASYERIFAAIADDPILEWSTQPPEVYHLAPG</sequence>
<proteinExistence type="predicted"/>
<keyword evidence="2" id="KW-1185">Reference proteome</keyword>
<protein>
    <recommendedName>
        <fullName evidence="3">ABM domain-containing protein</fullName>
    </recommendedName>
</protein>
<organism evidence="1 2">
    <name type="scientific">Virgisporangium aliadipatigenens</name>
    <dbReference type="NCBI Taxonomy" id="741659"/>
    <lineage>
        <taxon>Bacteria</taxon>
        <taxon>Bacillati</taxon>
        <taxon>Actinomycetota</taxon>
        <taxon>Actinomycetes</taxon>
        <taxon>Micromonosporales</taxon>
        <taxon>Micromonosporaceae</taxon>
        <taxon>Virgisporangium</taxon>
    </lineage>
</organism>
<accession>A0A8J3YIP8</accession>